<evidence type="ECO:0000313" key="3">
    <source>
        <dbReference type="Proteomes" id="UP001319180"/>
    </source>
</evidence>
<keyword evidence="1" id="KW-0812">Transmembrane</keyword>
<gene>
    <name evidence="2" type="ORF">KK078_25710</name>
</gene>
<dbReference type="EMBL" id="JAHESC010000052">
    <property type="protein sequence ID" value="MBT1689986.1"/>
    <property type="molecule type" value="Genomic_DNA"/>
</dbReference>
<keyword evidence="3" id="KW-1185">Reference proteome</keyword>
<dbReference type="RefSeq" id="WP_254093206.1">
    <property type="nucleotide sequence ID" value="NZ_JAHESC010000052.1"/>
</dbReference>
<reference evidence="2 3" key="1">
    <citation type="submission" date="2021-05" db="EMBL/GenBank/DDBJ databases">
        <title>A Polyphasic approach of four new species of the genus Ohtaekwangia: Ohtaekwangia histidinii sp. nov., Ohtaekwangia cretensis sp. nov., Ohtaekwangia indiensis sp. nov., Ohtaekwangia reichenbachii sp. nov. from diverse environment.</title>
        <authorList>
            <person name="Octaviana S."/>
        </authorList>
    </citation>
    <scope>NUCLEOTIDE SEQUENCE [LARGE SCALE GENOMIC DNA]</scope>
    <source>
        <strain evidence="2 3">PWU37</strain>
    </source>
</reference>
<keyword evidence="1" id="KW-0472">Membrane</keyword>
<evidence type="ECO:0000256" key="1">
    <source>
        <dbReference type="SAM" id="Phobius"/>
    </source>
</evidence>
<comment type="caution">
    <text evidence="2">The sequence shown here is derived from an EMBL/GenBank/DDBJ whole genome shotgun (WGS) entry which is preliminary data.</text>
</comment>
<keyword evidence="1" id="KW-1133">Transmembrane helix</keyword>
<feature type="transmembrane region" description="Helical" evidence="1">
    <location>
        <begin position="7"/>
        <end position="29"/>
    </location>
</feature>
<feature type="transmembrane region" description="Helical" evidence="1">
    <location>
        <begin position="384"/>
        <end position="402"/>
    </location>
</feature>
<protein>
    <submittedName>
        <fullName evidence="2">Uncharacterized protein</fullName>
    </submittedName>
</protein>
<name>A0AAP2DD72_9BACT</name>
<sequence length="416" mass="46025">MQKLWKGIGFVLVGVSAVLILYWNVALYYRPAVAVHPGQVEYDDLLHELRGLKQAMDNGAAADMQQLYPEGYIFMHALYGLAWADVAARADVGGSLRHEAFLEIETSVARLGSNTARDIFDEYLPLSYGAFYQGWYNYTVGRKLLLQAPSKRPASEVAAFQARCRDIAQAIRSDKTPYPASYRFGAWPADAVVGVASLALHDKLFKPQYRNVMDAWITRVRAQLDTYGLIPHEVDPVTGAILEEARGSSQSLMLSFLPEVDAVFAREQFKRYRALFVTHRFGLPCIREYPAGTIGFGDIDSGPVILQAGAAASLAGLRTLALYDEQPLYVGLRNSIEAFGVPMTHGGKKQYLFGQLPMADAFIAWGHAAADPSASAPGIWQLKFHLYSAGLVLLAGGAWLYFRKRRMKNITIGMLF</sequence>
<accession>A0AAP2DD72</accession>
<evidence type="ECO:0000313" key="2">
    <source>
        <dbReference type="EMBL" id="MBT1689986.1"/>
    </source>
</evidence>
<proteinExistence type="predicted"/>
<organism evidence="2 3">
    <name type="scientific">Dawidia soli</name>
    <dbReference type="NCBI Taxonomy" id="2782352"/>
    <lineage>
        <taxon>Bacteria</taxon>
        <taxon>Pseudomonadati</taxon>
        <taxon>Bacteroidota</taxon>
        <taxon>Cytophagia</taxon>
        <taxon>Cytophagales</taxon>
        <taxon>Chryseotaleaceae</taxon>
        <taxon>Dawidia</taxon>
    </lineage>
</organism>
<dbReference type="AlphaFoldDB" id="A0AAP2DD72"/>
<dbReference type="Proteomes" id="UP001319180">
    <property type="component" value="Unassembled WGS sequence"/>
</dbReference>